<dbReference type="HOGENOM" id="CLU_2936734_0_0_11"/>
<accession>R4M4Q7</accession>
<protein>
    <submittedName>
        <fullName evidence="2">Uncharacterized protein</fullName>
    </submittedName>
</protein>
<dbReference type="BioCyc" id="MTUB1304279:G13AB-1167-MONOMER"/>
<reference evidence="2 3" key="1">
    <citation type="journal article" date="2013" name="Genome Announc.">
        <title>Whole-Genome Sequences of Four Clinical Isolates of Mycobacterium tuberculosis from Tamil Nadu, South India.</title>
        <authorList>
            <person name="Narayanan S."/>
            <person name="Deshpande U."/>
        </authorList>
    </citation>
    <scope>NUCLEOTIDE SEQUENCE [LARGE SCALE GENOMIC DNA]</scope>
    <source>
        <strain evidence="2 3">Haarlem/NITR202</strain>
    </source>
</reference>
<sequence>MVGAAAAALAALNAEPMPAKSVAADASTSGAPPDTTWPHLIVGSLRHAVFSTDSSPTPRV</sequence>
<organism evidence="2 3">
    <name type="scientific">Mycobacterium tuberculosis str. Haarlem/NITR202</name>
    <dbReference type="NCBI Taxonomy" id="1304279"/>
    <lineage>
        <taxon>Bacteria</taxon>
        <taxon>Bacillati</taxon>
        <taxon>Actinomycetota</taxon>
        <taxon>Actinomycetes</taxon>
        <taxon>Mycobacteriales</taxon>
        <taxon>Mycobacteriaceae</taxon>
        <taxon>Mycobacterium</taxon>
        <taxon>Mycobacterium tuberculosis complex</taxon>
    </lineage>
</organism>
<evidence type="ECO:0000256" key="1">
    <source>
        <dbReference type="SAM" id="MobiDB-lite"/>
    </source>
</evidence>
<feature type="region of interest" description="Disordered" evidence="1">
    <location>
        <begin position="18"/>
        <end position="38"/>
    </location>
</feature>
<dbReference type="EMBL" id="CP004886">
    <property type="protein sequence ID" value="AGL22921.1"/>
    <property type="molecule type" value="Genomic_DNA"/>
</dbReference>
<evidence type="ECO:0000313" key="2">
    <source>
        <dbReference type="EMBL" id="AGL22921.1"/>
    </source>
</evidence>
<dbReference type="AlphaFoldDB" id="R4M4Q7"/>
<name>R4M4Q7_MYCTX</name>
<gene>
    <name evidence="2" type="ORF">I917_08650</name>
</gene>
<evidence type="ECO:0000313" key="3">
    <source>
        <dbReference type="Proteomes" id="UP000013563"/>
    </source>
</evidence>
<dbReference type="Proteomes" id="UP000013563">
    <property type="component" value="Chromosome"/>
</dbReference>
<proteinExistence type="predicted"/>
<dbReference type="KEGG" id="mtuh:I917_08650"/>